<dbReference type="EMBL" id="CAJJDM010000111">
    <property type="protein sequence ID" value="CAD8098804.1"/>
    <property type="molecule type" value="Genomic_DNA"/>
</dbReference>
<keyword evidence="1" id="KW-0812">Transmembrane</keyword>
<accession>A0A8S1P7I4</accession>
<protein>
    <submittedName>
        <fullName evidence="2">Uncharacterized protein</fullName>
    </submittedName>
</protein>
<dbReference type="AlphaFoldDB" id="A0A8S1P7I4"/>
<proteinExistence type="predicted"/>
<dbReference type="PANTHER" id="PTHR12246">
    <property type="entry name" value="PALMITOYLTRANSFERASE ZDHHC16"/>
    <property type="match status" value="1"/>
</dbReference>
<dbReference type="Proteomes" id="UP000688137">
    <property type="component" value="Unassembled WGS sequence"/>
</dbReference>
<keyword evidence="1" id="KW-0472">Membrane</keyword>
<comment type="caution">
    <text evidence="2">The sequence shown here is derived from an EMBL/GenBank/DDBJ whole genome shotgun (WGS) entry which is preliminary data.</text>
</comment>
<dbReference type="GO" id="GO:0016409">
    <property type="term" value="F:palmitoyltransferase activity"/>
    <property type="evidence" value="ECO:0007669"/>
    <property type="project" value="InterPro"/>
</dbReference>
<evidence type="ECO:0000313" key="3">
    <source>
        <dbReference type="Proteomes" id="UP000688137"/>
    </source>
</evidence>
<gene>
    <name evidence="2" type="ORF">PPRIM_AZ9-3.1.T1080011</name>
</gene>
<dbReference type="InterPro" id="IPR039859">
    <property type="entry name" value="PFA4/ZDH16/20/ERF2-like"/>
</dbReference>
<dbReference type="OMA" id="TIEYHIN"/>
<keyword evidence="1" id="KW-1133">Transmembrane helix</keyword>
<reference evidence="2" key="1">
    <citation type="submission" date="2021-01" db="EMBL/GenBank/DDBJ databases">
        <authorList>
            <consortium name="Genoscope - CEA"/>
            <person name="William W."/>
        </authorList>
    </citation>
    <scope>NUCLEOTIDE SEQUENCE</scope>
</reference>
<evidence type="ECO:0000256" key="1">
    <source>
        <dbReference type="SAM" id="Phobius"/>
    </source>
</evidence>
<organism evidence="2 3">
    <name type="scientific">Paramecium primaurelia</name>
    <dbReference type="NCBI Taxonomy" id="5886"/>
    <lineage>
        <taxon>Eukaryota</taxon>
        <taxon>Sar</taxon>
        <taxon>Alveolata</taxon>
        <taxon>Ciliophora</taxon>
        <taxon>Intramacronucleata</taxon>
        <taxon>Oligohymenophorea</taxon>
        <taxon>Peniculida</taxon>
        <taxon>Parameciidae</taxon>
        <taxon>Paramecium</taxon>
    </lineage>
</organism>
<sequence>MIQCTLFISYDLFVNDKFVLQVQFIQTIFQDLTQNQQFILTICNVTCFALVLVMGFLLGFHLYHIAQNITTIEYHINEIKTNNPFKKPRIIDNYKEVFGPDIKYWFLPMRNAEKSAFPRTDLFEV</sequence>
<name>A0A8S1P7I4_PARPR</name>
<keyword evidence="3" id="KW-1185">Reference proteome</keyword>
<evidence type="ECO:0000313" key="2">
    <source>
        <dbReference type="EMBL" id="CAD8098804.1"/>
    </source>
</evidence>
<feature type="transmembrane region" description="Helical" evidence="1">
    <location>
        <begin position="38"/>
        <end position="60"/>
    </location>
</feature>